<reference evidence="1" key="2">
    <citation type="journal article" date="2015" name="Fish Shellfish Immunol.">
        <title>Early steps in the European eel (Anguilla anguilla)-Vibrio vulnificus interaction in the gills: Role of the RtxA13 toxin.</title>
        <authorList>
            <person name="Callol A."/>
            <person name="Pajuelo D."/>
            <person name="Ebbesson L."/>
            <person name="Teles M."/>
            <person name="MacKenzie S."/>
            <person name="Amaro C."/>
        </authorList>
    </citation>
    <scope>NUCLEOTIDE SEQUENCE</scope>
</reference>
<reference evidence="1" key="1">
    <citation type="submission" date="2014-11" db="EMBL/GenBank/DDBJ databases">
        <authorList>
            <person name="Amaro Gonzalez C."/>
        </authorList>
    </citation>
    <scope>NUCLEOTIDE SEQUENCE</scope>
</reference>
<dbReference type="EMBL" id="GBXM01105222">
    <property type="protein sequence ID" value="JAH03355.1"/>
    <property type="molecule type" value="Transcribed_RNA"/>
</dbReference>
<evidence type="ECO:0000313" key="1">
    <source>
        <dbReference type="EMBL" id="JAH03355.1"/>
    </source>
</evidence>
<proteinExistence type="predicted"/>
<sequence length="28" mass="3043">MAGLLLSYTGMSTSAFCICTAQGKRYHM</sequence>
<protein>
    <submittedName>
        <fullName evidence="1">Uncharacterized protein</fullName>
    </submittedName>
</protein>
<dbReference type="AlphaFoldDB" id="A0A0E9PH19"/>
<accession>A0A0E9PH19</accession>
<organism evidence="1">
    <name type="scientific">Anguilla anguilla</name>
    <name type="common">European freshwater eel</name>
    <name type="synonym">Muraena anguilla</name>
    <dbReference type="NCBI Taxonomy" id="7936"/>
    <lineage>
        <taxon>Eukaryota</taxon>
        <taxon>Metazoa</taxon>
        <taxon>Chordata</taxon>
        <taxon>Craniata</taxon>
        <taxon>Vertebrata</taxon>
        <taxon>Euteleostomi</taxon>
        <taxon>Actinopterygii</taxon>
        <taxon>Neopterygii</taxon>
        <taxon>Teleostei</taxon>
        <taxon>Anguilliformes</taxon>
        <taxon>Anguillidae</taxon>
        <taxon>Anguilla</taxon>
    </lineage>
</organism>
<name>A0A0E9PH19_ANGAN</name>